<sequence>MAITYNPALSEFWIMHYFELYPPSVMTAAANNCFGYSPFHESAITMDHWQAYISNNGPESAPSSSSCTTEPTHKPRDKDFDGKVKAAAIEYRQRDRDFMLGLDEHDRSVMATSYLGSEVSNTESAMQRRDYLKIFWTLKGAKPCFLSWREQSEANKITSRRVYECLGPVSVKYQLEDHGFRLIYMYDSVDSGSFRGGRLFADILSPEWDRVRDAFLVGPVWGRLGSVPELEIAHALGYRVAEDAVTDLHIVVYSDNTEMRAVAPAGSGEFRLLQVLSFCCTGTEFENRGRNLDHFKRYKELVIELGADLKFVPVGKLPEDREVLEEIMARLTVDDLD</sequence>
<feature type="region of interest" description="Disordered" evidence="1">
    <location>
        <begin position="57"/>
        <end position="79"/>
    </location>
</feature>
<evidence type="ECO:0000313" key="2">
    <source>
        <dbReference type="EMBL" id="RYP04870.1"/>
    </source>
</evidence>
<proteinExistence type="predicted"/>
<feature type="compositionally biased region" description="Polar residues" evidence="1">
    <location>
        <begin position="57"/>
        <end position="70"/>
    </location>
</feature>
<comment type="caution">
    <text evidence="2">The sequence shown here is derived from an EMBL/GenBank/DDBJ whole genome shotgun (WGS) entry which is preliminary data.</text>
</comment>
<keyword evidence="3" id="KW-1185">Reference proteome</keyword>
<dbReference type="Proteomes" id="UP000293360">
    <property type="component" value="Unassembled WGS sequence"/>
</dbReference>
<evidence type="ECO:0000256" key="1">
    <source>
        <dbReference type="SAM" id="MobiDB-lite"/>
    </source>
</evidence>
<evidence type="ECO:0000313" key="3">
    <source>
        <dbReference type="Proteomes" id="UP000293360"/>
    </source>
</evidence>
<gene>
    <name evidence="2" type="ORF">DL764_004193</name>
</gene>
<reference evidence="2 3" key="1">
    <citation type="submission" date="2018-06" db="EMBL/GenBank/DDBJ databases">
        <title>Complete Genomes of Monosporascus.</title>
        <authorList>
            <person name="Robinson A.J."/>
            <person name="Natvig D.O."/>
        </authorList>
    </citation>
    <scope>NUCLEOTIDE SEQUENCE [LARGE SCALE GENOMIC DNA]</scope>
    <source>
        <strain evidence="2 3">CBS 110550</strain>
    </source>
</reference>
<dbReference type="EMBL" id="QJNU01000191">
    <property type="protein sequence ID" value="RYP04870.1"/>
    <property type="molecule type" value="Genomic_DNA"/>
</dbReference>
<name>A0A4Q4TH63_9PEZI</name>
<organism evidence="2 3">
    <name type="scientific">Monosporascus ibericus</name>
    <dbReference type="NCBI Taxonomy" id="155417"/>
    <lineage>
        <taxon>Eukaryota</taxon>
        <taxon>Fungi</taxon>
        <taxon>Dikarya</taxon>
        <taxon>Ascomycota</taxon>
        <taxon>Pezizomycotina</taxon>
        <taxon>Sordariomycetes</taxon>
        <taxon>Xylariomycetidae</taxon>
        <taxon>Xylariales</taxon>
        <taxon>Xylariales incertae sedis</taxon>
        <taxon>Monosporascus</taxon>
    </lineage>
</organism>
<accession>A0A4Q4TH63</accession>
<dbReference type="OrthoDB" id="3528649at2759"/>
<protein>
    <submittedName>
        <fullName evidence="2">Uncharacterized protein</fullName>
    </submittedName>
</protein>
<dbReference type="AlphaFoldDB" id="A0A4Q4TH63"/>